<dbReference type="Proteomes" id="UP001433508">
    <property type="component" value="Unassembled WGS sequence"/>
</dbReference>
<dbReference type="EMBL" id="MU971460">
    <property type="protein sequence ID" value="KAK9234621.1"/>
    <property type="molecule type" value="Genomic_DNA"/>
</dbReference>
<comment type="caution">
    <text evidence="1">The sequence shown here is derived from an EMBL/GenBank/DDBJ whole genome shotgun (WGS) entry which is preliminary data.</text>
</comment>
<accession>A0ACC3STC7</accession>
<protein>
    <submittedName>
        <fullName evidence="1">Uncharacterized protein</fullName>
    </submittedName>
</protein>
<reference evidence="2" key="1">
    <citation type="journal article" date="2024" name="Front. Bioeng. Biotechnol.">
        <title>Genome-scale model development and genomic sequencing of the oleaginous clade Lipomyces.</title>
        <authorList>
            <person name="Czajka J.J."/>
            <person name="Han Y."/>
            <person name="Kim J."/>
            <person name="Mondo S.J."/>
            <person name="Hofstad B.A."/>
            <person name="Robles A."/>
            <person name="Haridas S."/>
            <person name="Riley R."/>
            <person name="LaButti K."/>
            <person name="Pangilinan J."/>
            <person name="Andreopoulos W."/>
            <person name="Lipzen A."/>
            <person name="Yan J."/>
            <person name="Wang M."/>
            <person name="Ng V."/>
            <person name="Grigoriev I.V."/>
            <person name="Spatafora J.W."/>
            <person name="Magnuson J.K."/>
            <person name="Baker S.E."/>
            <person name="Pomraning K.R."/>
        </authorList>
    </citation>
    <scope>NUCLEOTIDE SEQUENCE [LARGE SCALE GENOMIC DNA]</scope>
    <source>
        <strain evidence="2">CBS 7786</strain>
    </source>
</reference>
<proteinExistence type="predicted"/>
<gene>
    <name evidence="1" type="ORF">V1525DRAFT_435453</name>
</gene>
<keyword evidence="2" id="KW-1185">Reference proteome</keyword>
<evidence type="ECO:0000313" key="1">
    <source>
        <dbReference type="EMBL" id="KAK9234621.1"/>
    </source>
</evidence>
<sequence>MTEKEASVVQLRTTKDWSRWLAIVRTKAQQEGVWEAINPDVIEPQELIEPPLPGQKNSSDQVADIEELNATELEVFKINRDDWKAKQKVYERKRKAINEIEDQVLRWHQRRTHVRLRPSASQNAKSTRTEEWIAEWESAPAEAKLHDLPDVAGVRPIRQFLHAVQGIHPVFADTWSNQIESIRILQPDKKLEDILPSATQFATIFRNQWRLKQDKRLLLTKEIHKRRSQGDFRPKDWEMRPYPARQVLKGLEKDTELQTRYIQALQEIRMFLEKSHPKESLKEKEKSSEANESVIGTAFVGSFASSLHDYPLCNSWIFDSGSPNHIANKRECFRTGTV</sequence>
<name>A0ACC3STC7_LIPKO</name>
<organism evidence="1 2">
    <name type="scientific">Lipomyces kononenkoae</name>
    <name type="common">Yeast</name>
    <dbReference type="NCBI Taxonomy" id="34357"/>
    <lineage>
        <taxon>Eukaryota</taxon>
        <taxon>Fungi</taxon>
        <taxon>Dikarya</taxon>
        <taxon>Ascomycota</taxon>
        <taxon>Saccharomycotina</taxon>
        <taxon>Lipomycetes</taxon>
        <taxon>Lipomycetales</taxon>
        <taxon>Lipomycetaceae</taxon>
        <taxon>Lipomyces</taxon>
    </lineage>
</organism>
<evidence type="ECO:0000313" key="2">
    <source>
        <dbReference type="Proteomes" id="UP001433508"/>
    </source>
</evidence>